<name>A0A1I8N369_MUSDO</name>
<evidence type="ECO:0000313" key="5">
    <source>
        <dbReference type="RefSeq" id="XP_011291018.1"/>
    </source>
</evidence>
<feature type="transmembrane region" description="Helical" evidence="1">
    <location>
        <begin position="35"/>
        <end position="52"/>
    </location>
</feature>
<keyword evidence="3" id="KW-1185">Reference proteome</keyword>
<evidence type="ECO:0000313" key="2">
    <source>
        <dbReference type="EnsemblMetazoa" id="MDOA011068-PB"/>
    </source>
</evidence>
<sequence>MSKIQKITTEDWTDLPLHTVLFEWLNKNVAIPSDLSKFIAYIAMFIILWYTIVWTTRFVISIIWPLFLITTAIVVFRVLQYYDLDELIDLIKHSCAYAADTFVTAMAKTLEVILKFFE</sequence>
<evidence type="ECO:0000313" key="3">
    <source>
        <dbReference type="Proteomes" id="UP001652621"/>
    </source>
</evidence>
<reference evidence="2" key="1">
    <citation type="submission" date="2020-05" db="UniProtKB">
        <authorList>
            <consortium name="EnsemblMetazoa"/>
        </authorList>
    </citation>
    <scope>IDENTIFICATION</scope>
    <source>
        <strain evidence="2">Aabys</strain>
    </source>
</reference>
<keyword evidence="1" id="KW-0812">Transmembrane</keyword>
<proteinExistence type="predicted"/>
<evidence type="ECO:0000313" key="4">
    <source>
        <dbReference type="RefSeq" id="XP_005179898.1"/>
    </source>
</evidence>
<dbReference type="KEGG" id="mde:101892780"/>
<reference evidence="4 5" key="2">
    <citation type="submission" date="2025-04" db="UniProtKB">
        <authorList>
            <consortium name="RefSeq"/>
        </authorList>
    </citation>
    <scope>IDENTIFICATION</scope>
    <source>
        <strain evidence="4 5">Aabys</strain>
    </source>
</reference>
<dbReference type="EnsemblMetazoa" id="MDOA011068-RA">
    <property type="protein sequence ID" value="MDOA011068-PA"/>
    <property type="gene ID" value="MDOA011068"/>
</dbReference>
<protein>
    <submittedName>
        <fullName evidence="4 5">Uncharacterized protein LOC101892780</fullName>
    </submittedName>
</protein>
<keyword evidence="1" id="KW-1133">Transmembrane helix</keyword>
<dbReference type="eggNOG" id="ENOG502TCHY">
    <property type="taxonomic scope" value="Eukaryota"/>
</dbReference>
<organism evidence="2">
    <name type="scientific">Musca domestica</name>
    <name type="common">House fly</name>
    <dbReference type="NCBI Taxonomy" id="7370"/>
    <lineage>
        <taxon>Eukaryota</taxon>
        <taxon>Metazoa</taxon>
        <taxon>Ecdysozoa</taxon>
        <taxon>Arthropoda</taxon>
        <taxon>Hexapoda</taxon>
        <taxon>Insecta</taxon>
        <taxon>Pterygota</taxon>
        <taxon>Neoptera</taxon>
        <taxon>Endopterygota</taxon>
        <taxon>Diptera</taxon>
        <taxon>Brachycera</taxon>
        <taxon>Muscomorpha</taxon>
        <taxon>Muscoidea</taxon>
        <taxon>Muscidae</taxon>
        <taxon>Musca</taxon>
    </lineage>
</organism>
<dbReference type="VEuPathDB" id="VectorBase:MDOA011068"/>
<dbReference type="OrthoDB" id="8028675at2759"/>
<keyword evidence="1" id="KW-0472">Membrane</keyword>
<gene>
    <name evidence="2" type="primary">101892780</name>
    <name evidence="4 5" type="synonym">LOC101892780</name>
</gene>
<accession>A0A1I8N369</accession>
<dbReference type="AlphaFoldDB" id="A0A1I8N369"/>
<dbReference type="RefSeq" id="XP_011291018.1">
    <property type="nucleotide sequence ID" value="XM_011292716.2"/>
</dbReference>
<dbReference type="RefSeq" id="XP_005179898.1">
    <property type="nucleotide sequence ID" value="XM_005179841.3"/>
</dbReference>
<dbReference type="VEuPathDB" id="VectorBase:MDOMA2_016489"/>
<evidence type="ECO:0000256" key="1">
    <source>
        <dbReference type="SAM" id="Phobius"/>
    </source>
</evidence>
<dbReference type="Proteomes" id="UP001652621">
    <property type="component" value="Unplaced"/>
</dbReference>
<dbReference type="GeneID" id="101892780"/>
<dbReference type="EnsemblMetazoa" id="MDOA011068-RB">
    <property type="protein sequence ID" value="MDOA011068-PB"/>
    <property type="gene ID" value="MDOA011068"/>
</dbReference>
<feature type="transmembrane region" description="Helical" evidence="1">
    <location>
        <begin position="58"/>
        <end position="79"/>
    </location>
</feature>